<evidence type="ECO:0000313" key="2">
    <source>
        <dbReference type="EMBL" id="MDF8263398.1"/>
    </source>
</evidence>
<feature type="transmembrane region" description="Helical" evidence="1">
    <location>
        <begin position="57"/>
        <end position="77"/>
    </location>
</feature>
<sequence>MTATLLPSERLTSGQRVRSALNWANGSTLFGLAVAALGHSRVRQGPRGLWLADRYAYGFPIAGAFTVGNVLITRHDWTVRVEQYPDLLAHEERHSWQYVWCGGLPFIPLYLAAMGWSALRTGDRAARNLFERHAGLASGGYVDAPVRTWSASVRALRPSVR</sequence>
<dbReference type="EMBL" id="JAROAV010000010">
    <property type="protein sequence ID" value="MDF8263398.1"/>
    <property type="molecule type" value="Genomic_DNA"/>
</dbReference>
<dbReference type="RefSeq" id="WP_275240364.1">
    <property type="nucleotide sequence ID" value="NZ_JARFJC010000048.1"/>
</dbReference>
<feature type="transmembrane region" description="Helical" evidence="1">
    <location>
        <begin position="20"/>
        <end position="37"/>
    </location>
</feature>
<keyword evidence="1" id="KW-0472">Membrane</keyword>
<keyword evidence="3" id="KW-1185">Reference proteome</keyword>
<keyword evidence="1" id="KW-0812">Transmembrane</keyword>
<proteinExistence type="predicted"/>
<evidence type="ECO:0008006" key="4">
    <source>
        <dbReference type="Google" id="ProtNLM"/>
    </source>
</evidence>
<evidence type="ECO:0000256" key="1">
    <source>
        <dbReference type="SAM" id="Phobius"/>
    </source>
</evidence>
<feature type="transmembrane region" description="Helical" evidence="1">
    <location>
        <begin position="97"/>
        <end position="119"/>
    </location>
</feature>
<name>A0ABT6C4C4_9MICO</name>
<keyword evidence="1" id="KW-1133">Transmembrane helix</keyword>
<organism evidence="2 3">
    <name type="scientific">Luteipulveratus flavus</name>
    <dbReference type="NCBI Taxonomy" id="3031728"/>
    <lineage>
        <taxon>Bacteria</taxon>
        <taxon>Bacillati</taxon>
        <taxon>Actinomycetota</taxon>
        <taxon>Actinomycetes</taxon>
        <taxon>Micrococcales</taxon>
        <taxon>Dermacoccaceae</taxon>
        <taxon>Luteipulveratus</taxon>
    </lineage>
</organism>
<reference evidence="2 3" key="1">
    <citation type="submission" date="2023-03" db="EMBL/GenBank/DDBJ databases">
        <title>YIM 133296 draft genome.</title>
        <authorList>
            <person name="Xiong L."/>
        </authorList>
    </citation>
    <scope>NUCLEOTIDE SEQUENCE [LARGE SCALE GENOMIC DNA]</scope>
    <source>
        <strain evidence="2 3">YIM 133296</strain>
    </source>
</reference>
<gene>
    <name evidence="2" type="ORF">P4R38_03945</name>
</gene>
<dbReference type="Proteomes" id="UP001528912">
    <property type="component" value="Unassembled WGS sequence"/>
</dbReference>
<accession>A0ABT6C4C4</accession>
<protein>
    <recommendedName>
        <fullName evidence="4">DUF4157 domain-containing protein</fullName>
    </recommendedName>
</protein>
<comment type="caution">
    <text evidence="2">The sequence shown here is derived from an EMBL/GenBank/DDBJ whole genome shotgun (WGS) entry which is preliminary data.</text>
</comment>
<evidence type="ECO:0000313" key="3">
    <source>
        <dbReference type="Proteomes" id="UP001528912"/>
    </source>
</evidence>